<organism evidence="3 4">
    <name type="scientific">Humisphaera borealis</name>
    <dbReference type="NCBI Taxonomy" id="2807512"/>
    <lineage>
        <taxon>Bacteria</taxon>
        <taxon>Pseudomonadati</taxon>
        <taxon>Planctomycetota</taxon>
        <taxon>Phycisphaerae</taxon>
        <taxon>Tepidisphaerales</taxon>
        <taxon>Tepidisphaeraceae</taxon>
        <taxon>Humisphaera</taxon>
    </lineage>
</organism>
<dbReference type="KEGG" id="hbs:IPV69_16250"/>
<sequence>MALDFPPDFPFNRPAEKQDTDPVADSTPVGSAVVPRIVMSTAGSKPAIERRRAPRQTLVAKASIRPDTAVQMGSLTSAGFVSNISMNGVGFHTRKPLAIGEKYRITLELGPMKWSSRMRIVSCRHHEDSQTFDVGAEFVGNELSRQAA</sequence>
<proteinExistence type="predicted"/>
<dbReference type="EMBL" id="CP063458">
    <property type="protein sequence ID" value="QOV87831.1"/>
    <property type="molecule type" value="Genomic_DNA"/>
</dbReference>
<dbReference type="InterPro" id="IPR009875">
    <property type="entry name" value="PilZ_domain"/>
</dbReference>
<dbReference type="SUPFAM" id="SSF141371">
    <property type="entry name" value="PilZ domain-like"/>
    <property type="match status" value="1"/>
</dbReference>
<dbReference type="RefSeq" id="WP_206290742.1">
    <property type="nucleotide sequence ID" value="NZ_CP063458.1"/>
</dbReference>
<feature type="domain" description="PilZ" evidence="2">
    <location>
        <begin position="49"/>
        <end position="141"/>
    </location>
</feature>
<name>A0A7M2WSP7_9BACT</name>
<dbReference type="AlphaFoldDB" id="A0A7M2WSP7"/>
<dbReference type="Proteomes" id="UP000593765">
    <property type="component" value="Chromosome"/>
</dbReference>
<dbReference type="Pfam" id="PF07238">
    <property type="entry name" value="PilZ"/>
    <property type="match status" value="1"/>
</dbReference>
<gene>
    <name evidence="3" type="ORF">IPV69_16250</name>
</gene>
<accession>A0A7M2WSP7</accession>
<feature type="region of interest" description="Disordered" evidence="1">
    <location>
        <begin position="1"/>
        <end position="28"/>
    </location>
</feature>
<keyword evidence="4" id="KW-1185">Reference proteome</keyword>
<evidence type="ECO:0000313" key="4">
    <source>
        <dbReference type="Proteomes" id="UP000593765"/>
    </source>
</evidence>
<evidence type="ECO:0000259" key="2">
    <source>
        <dbReference type="Pfam" id="PF07238"/>
    </source>
</evidence>
<dbReference type="Gene3D" id="2.40.10.220">
    <property type="entry name" value="predicted glycosyltransferase like domains"/>
    <property type="match status" value="1"/>
</dbReference>
<reference evidence="3 4" key="1">
    <citation type="submission" date="2020-10" db="EMBL/GenBank/DDBJ databases">
        <title>Wide distribution of Phycisphaera-like planctomycetes from WD2101 soil group in peatlands and genome analysis of the first cultivated representative.</title>
        <authorList>
            <person name="Dedysh S.N."/>
            <person name="Beletsky A.V."/>
            <person name="Ivanova A."/>
            <person name="Kulichevskaya I.S."/>
            <person name="Suzina N.E."/>
            <person name="Philippov D.A."/>
            <person name="Rakitin A.L."/>
            <person name="Mardanov A.V."/>
            <person name="Ravin N.V."/>
        </authorList>
    </citation>
    <scope>NUCLEOTIDE SEQUENCE [LARGE SCALE GENOMIC DNA]</scope>
    <source>
        <strain evidence="3 4">M1803</strain>
    </source>
</reference>
<dbReference type="GO" id="GO:0035438">
    <property type="term" value="F:cyclic-di-GMP binding"/>
    <property type="evidence" value="ECO:0007669"/>
    <property type="project" value="InterPro"/>
</dbReference>
<evidence type="ECO:0000313" key="3">
    <source>
        <dbReference type="EMBL" id="QOV87831.1"/>
    </source>
</evidence>
<protein>
    <submittedName>
        <fullName evidence="3">PilZ domain-containing protein</fullName>
    </submittedName>
</protein>
<evidence type="ECO:0000256" key="1">
    <source>
        <dbReference type="SAM" id="MobiDB-lite"/>
    </source>
</evidence>